<dbReference type="OrthoDB" id="2976199at2759"/>
<reference evidence="2" key="1">
    <citation type="submission" date="2020-11" db="EMBL/GenBank/DDBJ databases">
        <authorList>
            <consortium name="DOE Joint Genome Institute"/>
            <person name="Ahrendt S."/>
            <person name="Riley R."/>
            <person name="Andreopoulos W."/>
            <person name="Labutti K."/>
            <person name="Pangilinan J."/>
            <person name="Ruiz-Duenas F.J."/>
            <person name="Barrasa J.M."/>
            <person name="Sanchez-Garcia M."/>
            <person name="Camarero S."/>
            <person name="Miyauchi S."/>
            <person name="Serrano A."/>
            <person name="Linde D."/>
            <person name="Babiker R."/>
            <person name="Drula E."/>
            <person name="Ayuso-Fernandez I."/>
            <person name="Pacheco R."/>
            <person name="Padilla G."/>
            <person name="Ferreira P."/>
            <person name="Barriuso J."/>
            <person name="Kellner H."/>
            <person name="Castanera R."/>
            <person name="Alfaro M."/>
            <person name="Ramirez L."/>
            <person name="Pisabarro A.G."/>
            <person name="Kuo A."/>
            <person name="Tritt A."/>
            <person name="Lipzen A."/>
            <person name="He G."/>
            <person name="Yan M."/>
            <person name="Ng V."/>
            <person name="Cullen D."/>
            <person name="Martin F."/>
            <person name="Rosso M.-N."/>
            <person name="Henrissat B."/>
            <person name="Hibbett D."/>
            <person name="Martinez A.T."/>
            <person name="Grigoriev I.V."/>
        </authorList>
    </citation>
    <scope>NUCLEOTIDE SEQUENCE</scope>
    <source>
        <strain evidence="2">CBS 506.95</strain>
    </source>
</reference>
<dbReference type="Proteomes" id="UP000807306">
    <property type="component" value="Unassembled WGS sequence"/>
</dbReference>
<feature type="compositionally biased region" description="Basic residues" evidence="1">
    <location>
        <begin position="58"/>
        <end position="69"/>
    </location>
</feature>
<evidence type="ECO:0000313" key="2">
    <source>
        <dbReference type="EMBL" id="KAF9535414.1"/>
    </source>
</evidence>
<feature type="compositionally biased region" description="Basic residues" evidence="1">
    <location>
        <begin position="145"/>
        <end position="161"/>
    </location>
</feature>
<evidence type="ECO:0000313" key="3">
    <source>
        <dbReference type="Proteomes" id="UP000807306"/>
    </source>
</evidence>
<dbReference type="EMBL" id="MU157824">
    <property type="protein sequence ID" value="KAF9535414.1"/>
    <property type="molecule type" value="Genomic_DNA"/>
</dbReference>
<sequence>MTEYDYSPEAYERYLATQNRIAKWVDDAERHRPEFKHAVPTNQSRDNSRDSSPEPSRRLKRSGSSRRPKPNLFISPPPFDSDSDDPEMYGPGPGPMPLSAPGMMYAGPQPNHYPNMMPASAMPQPMLSPPPMMLPPTYITSPRRSSSHRHHHGHSHKHHRSPSYIPSPQPSPMYYSITSPPVSGFHHGYPPVSAGSAQHPNYMMMQQPQRSPYGSHYSSRPPTVVYLPRC</sequence>
<organism evidence="2 3">
    <name type="scientific">Crepidotus variabilis</name>
    <dbReference type="NCBI Taxonomy" id="179855"/>
    <lineage>
        <taxon>Eukaryota</taxon>
        <taxon>Fungi</taxon>
        <taxon>Dikarya</taxon>
        <taxon>Basidiomycota</taxon>
        <taxon>Agaricomycotina</taxon>
        <taxon>Agaricomycetes</taxon>
        <taxon>Agaricomycetidae</taxon>
        <taxon>Agaricales</taxon>
        <taxon>Agaricineae</taxon>
        <taxon>Crepidotaceae</taxon>
        <taxon>Crepidotus</taxon>
    </lineage>
</organism>
<feature type="region of interest" description="Disordered" evidence="1">
    <location>
        <begin position="141"/>
        <end position="164"/>
    </location>
</feature>
<gene>
    <name evidence="2" type="ORF">CPB83DRAFT_830438</name>
</gene>
<evidence type="ECO:0000256" key="1">
    <source>
        <dbReference type="SAM" id="MobiDB-lite"/>
    </source>
</evidence>
<comment type="caution">
    <text evidence="2">The sequence shown here is derived from an EMBL/GenBank/DDBJ whole genome shotgun (WGS) entry which is preliminary data.</text>
</comment>
<protein>
    <submittedName>
        <fullName evidence="2">Uncharacterized protein</fullName>
    </submittedName>
</protein>
<keyword evidence="3" id="KW-1185">Reference proteome</keyword>
<accession>A0A9P6JWQ7</accession>
<proteinExistence type="predicted"/>
<name>A0A9P6JWQ7_9AGAR</name>
<dbReference type="AlphaFoldDB" id="A0A9P6JWQ7"/>
<feature type="region of interest" description="Disordered" evidence="1">
    <location>
        <begin position="33"/>
        <end position="95"/>
    </location>
</feature>
<feature type="compositionally biased region" description="Basic and acidic residues" evidence="1">
    <location>
        <begin position="46"/>
        <end position="57"/>
    </location>
</feature>